<evidence type="ECO:0000313" key="1">
    <source>
        <dbReference type="EMBL" id="OHA51624.1"/>
    </source>
</evidence>
<accession>A0A1G2PTG5</accession>
<organism evidence="1 2">
    <name type="scientific">Candidatus Terrybacteria bacterium RIFCSPLOWO2_01_FULL_40_23</name>
    <dbReference type="NCBI Taxonomy" id="1802366"/>
    <lineage>
        <taxon>Bacteria</taxon>
        <taxon>Candidatus Terryibacteriota</taxon>
    </lineage>
</organism>
<dbReference type="InterPro" id="IPR026350">
    <property type="entry name" value="GxxExxY"/>
</dbReference>
<dbReference type="NCBIfam" id="TIGR04256">
    <property type="entry name" value="GxxExxY"/>
    <property type="match status" value="1"/>
</dbReference>
<gene>
    <name evidence="1" type="ORF">A3A97_04390</name>
</gene>
<name>A0A1G2PTG5_9BACT</name>
<proteinExistence type="predicted"/>
<sequence>MRNDIIYAELSYKLTGLLMKTQEKLGRYAKEKQYGDALEILLTQENIAYKREPSIPFNVAGEDVRGNRIDFIVEDKILIELKALPYITKRDYYQTSRYLRATNLKLGLLVNCHSQYLKPKRILNSSFQD</sequence>
<reference evidence="1 2" key="1">
    <citation type="journal article" date="2016" name="Nat. Commun.">
        <title>Thousands of microbial genomes shed light on interconnected biogeochemical processes in an aquifer system.</title>
        <authorList>
            <person name="Anantharaman K."/>
            <person name="Brown C.T."/>
            <person name="Hug L.A."/>
            <person name="Sharon I."/>
            <person name="Castelle C.J."/>
            <person name="Probst A.J."/>
            <person name="Thomas B.C."/>
            <person name="Singh A."/>
            <person name="Wilkins M.J."/>
            <person name="Karaoz U."/>
            <person name="Brodie E.L."/>
            <person name="Williams K.H."/>
            <person name="Hubbard S.S."/>
            <person name="Banfield J.F."/>
        </authorList>
    </citation>
    <scope>NUCLEOTIDE SEQUENCE [LARGE SCALE GENOMIC DNA]</scope>
</reference>
<protein>
    <recommendedName>
        <fullName evidence="3">GxxExxY protein</fullName>
    </recommendedName>
</protein>
<dbReference type="Proteomes" id="UP000176951">
    <property type="component" value="Unassembled WGS sequence"/>
</dbReference>
<comment type="caution">
    <text evidence="1">The sequence shown here is derived from an EMBL/GenBank/DDBJ whole genome shotgun (WGS) entry which is preliminary data.</text>
</comment>
<evidence type="ECO:0000313" key="2">
    <source>
        <dbReference type="Proteomes" id="UP000176951"/>
    </source>
</evidence>
<evidence type="ECO:0008006" key="3">
    <source>
        <dbReference type="Google" id="ProtNLM"/>
    </source>
</evidence>
<dbReference type="EMBL" id="MHSW01000020">
    <property type="protein sequence ID" value="OHA51624.1"/>
    <property type="molecule type" value="Genomic_DNA"/>
</dbReference>
<dbReference type="Pfam" id="PF13366">
    <property type="entry name" value="PDDEXK_3"/>
    <property type="match status" value="1"/>
</dbReference>
<dbReference type="AlphaFoldDB" id="A0A1G2PTG5"/>